<evidence type="ECO:0000313" key="3">
    <source>
        <dbReference type="EMBL" id="PAA73380.1"/>
    </source>
</evidence>
<feature type="compositionally biased region" description="Basic and acidic residues" evidence="1">
    <location>
        <begin position="422"/>
        <end position="432"/>
    </location>
</feature>
<evidence type="ECO:0000313" key="4">
    <source>
        <dbReference type="Proteomes" id="UP000215902"/>
    </source>
</evidence>
<dbReference type="EMBL" id="NIVC01001014">
    <property type="protein sequence ID" value="PAA73380.1"/>
    <property type="molecule type" value="Genomic_DNA"/>
</dbReference>
<keyword evidence="2" id="KW-1133">Transmembrane helix</keyword>
<feature type="compositionally biased region" description="Polar residues" evidence="1">
    <location>
        <begin position="434"/>
        <end position="448"/>
    </location>
</feature>
<name>A0A267FHW1_9PLAT</name>
<evidence type="ECO:0000256" key="2">
    <source>
        <dbReference type="SAM" id="Phobius"/>
    </source>
</evidence>
<feature type="transmembrane region" description="Helical" evidence="2">
    <location>
        <begin position="17"/>
        <end position="37"/>
    </location>
</feature>
<dbReference type="Proteomes" id="UP000215902">
    <property type="component" value="Unassembled WGS sequence"/>
</dbReference>
<comment type="caution">
    <text evidence="3">The sequence shown here is derived from an EMBL/GenBank/DDBJ whole genome shotgun (WGS) entry which is preliminary data.</text>
</comment>
<accession>A0A267FHW1</accession>
<feature type="region of interest" description="Disordered" evidence="1">
    <location>
        <begin position="156"/>
        <end position="186"/>
    </location>
</feature>
<feature type="compositionally biased region" description="Pro residues" evidence="1">
    <location>
        <begin position="166"/>
        <end position="179"/>
    </location>
</feature>
<feature type="non-terminal residue" evidence="3">
    <location>
        <position position="1"/>
    </location>
</feature>
<keyword evidence="2" id="KW-0472">Membrane</keyword>
<dbReference type="AlphaFoldDB" id="A0A267FHW1"/>
<evidence type="ECO:0000256" key="1">
    <source>
        <dbReference type="SAM" id="MobiDB-lite"/>
    </source>
</evidence>
<feature type="region of interest" description="Disordered" evidence="1">
    <location>
        <begin position="52"/>
        <end position="74"/>
    </location>
</feature>
<protein>
    <submittedName>
        <fullName evidence="3">Uncharacterized protein</fullName>
    </submittedName>
</protein>
<feature type="region of interest" description="Disordered" evidence="1">
    <location>
        <begin position="92"/>
        <end position="122"/>
    </location>
</feature>
<keyword evidence="4" id="KW-1185">Reference proteome</keyword>
<reference evidence="3 4" key="1">
    <citation type="submission" date="2017-06" db="EMBL/GenBank/DDBJ databases">
        <title>A platform for efficient transgenesis in Macrostomum lignano, a flatworm model organism for stem cell research.</title>
        <authorList>
            <person name="Berezikov E."/>
        </authorList>
    </citation>
    <scope>NUCLEOTIDE SEQUENCE [LARGE SCALE GENOMIC DNA]</scope>
    <source>
        <strain evidence="3">DV1</strain>
        <tissue evidence="3">Whole organism</tissue>
    </source>
</reference>
<keyword evidence="2" id="KW-0812">Transmembrane</keyword>
<feature type="compositionally biased region" description="Basic and acidic residues" evidence="1">
    <location>
        <begin position="96"/>
        <end position="115"/>
    </location>
</feature>
<organism evidence="3 4">
    <name type="scientific">Macrostomum lignano</name>
    <dbReference type="NCBI Taxonomy" id="282301"/>
    <lineage>
        <taxon>Eukaryota</taxon>
        <taxon>Metazoa</taxon>
        <taxon>Spiralia</taxon>
        <taxon>Lophotrochozoa</taxon>
        <taxon>Platyhelminthes</taxon>
        <taxon>Rhabditophora</taxon>
        <taxon>Macrostomorpha</taxon>
        <taxon>Macrostomida</taxon>
        <taxon>Macrostomidae</taxon>
        <taxon>Macrostomum</taxon>
    </lineage>
</organism>
<gene>
    <name evidence="3" type="ORF">BOX15_Mlig011569g1</name>
</gene>
<feature type="region of interest" description="Disordered" evidence="1">
    <location>
        <begin position="422"/>
        <end position="448"/>
    </location>
</feature>
<sequence>GKAKKLRKLKLKPVPKFWNSILIISYFNNLLLVGIYSRMRLLKFPRKQRKSIDRSSCSSQKRAAEATTDESLRSATNTPSWLNILKLRMNHQPRRASVETKSQIDSKSKPTSKDRRSAKHYRQMAYEETCRYLSGRDYAEHTDAQLEMFQTLMSNSGAAEATTKPQAPPPPPPPPPPPIYSGNNRGSVQFWSGFDPDFMPTAYPLMRSNARSQQPAKWGVLNLAASAALLEQPLKEFDSVRNKRPRFRLGPRILEEDQDGFGDRNSVSSTASSRSRSALDTIAPRYSFIAQDGKLVEREVRRWPRQKLPNLMVRYKVCEPYASNYGKRSVKRAASLAMRPILPSTRRIYERPIYMVPRSIVNDNKRRLLARHAMKDIREPGPGCAYRLPAKVTLQEGEQCKRYREHQAAKYIRETRERIEYEEQRKEKHRQAEASFSSGTISPSAPVS</sequence>
<proteinExistence type="predicted"/>